<protein>
    <submittedName>
        <fullName evidence="3">Uncharacterized protein</fullName>
    </submittedName>
</protein>
<feature type="compositionally biased region" description="Low complexity" evidence="2">
    <location>
        <begin position="8"/>
        <end position="22"/>
    </location>
</feature>
<dbReference type="PANTHER" id="PTHR43941:SF1">
    <property type="entry name" value="STRUCTURAL MAINTENANCE OF CHROMOSOMES PROTEIN 2"/>
    <property type="match status" value="1"/>
</dbReference>
<reference evidence="3" key="1">
    <citation type="submission" date="2021-12" db="EMBL/GenBank/DDBJ databases">
        <title>Black yeast isolated from Biological Soil Crust.</title>
        <authorList>
            <person name="Kurbessoian T."/>
        </authorList>
    </citation>
    <scope>NUCLEOTIDE SEQUENCE</scope>
    <source>
        <strain evidence="3">CCFEE 5208</strain>
    </source>
</reference>
<feature type="coiled-coil region" evidence="1">
    <location>
        <begin position="811"/>
        <end position="987"/>
    </location>
</feature>
<feature type="compositionally biased region" description="Polar residues" evidence="2">
    <location>
        <begin position="32"/>
        <end position="50"/>
    </location>
</feature>
<dbReference type="GO" id="GO:0007076">
    <property type="term" value="P:mitotic chromosome condensation"/>
    <property type="evidence" value="ECO:0007669"/>
    <property type="project" value="TreeGrafter"/>
</dbReference>
<feature type="compositionally biased region" description="Low complexity" evidence="2">
    <location>
        <begin position="1104"/>
        <end position="1115"/>
    </location>
</feature>
<feature type="coiled-coil region" evidence="1">
    <location>
        <begin position="487"/>
        <end position="612"/>
    </location>
</feature>
<feature type="region of interest" description="Disordered" evidence="2">
    <location>
        <begin position="1"/>
        <end position="71"/>
    </location>
</feature>
<feature type="region of interest" description="Disordered" evidence="2">
    <location>
        <begin position="163"/>
        <end position="193"/>
    </location>
</feature>
<proteinExistence type="predicted"/>
<dbReference type="GO" id="GO:0000796">
    <property type="term" value="C:condensin complex"/>
    <property type="evidence" value="ECO:0007669"/>
    <property type="project" value="TreeGrafter"/>
</dbReference>
<feature type="coiled-coil region" evidence="1">
    <location>
        <begin position="231"/>
        <end position="306"/>
    </location>
</feature>
<dbReference type="Proteomes" id="UP001168146">
    <property type="component" value="Unassembled WGS sequence"/>
</dbReference>
<feature type="compositionally biased region" description="Polar residues" evidence="2">
    <location>
        <begin position="176"/>
        <end position="193"/>
    </location>
</feature>
<evidence type="ECO:0000313" key="4">
    <source>
        <dbReference type="Proteomes" id="UP001168146"/>
    </source>
</evidence>
<comment type="caution">
    <text evidence="3">The sequence shown here is derived from an EMBL/GenBank/DDBJ whole genome shotgun (WGS) entry which is preliminary data.</text>
</comment>
<dbReference type="SUPFAM" id="SSF57997">
    <property type="entry name" value="Tropomyosin"/>
    <property type="match status" value="1"/>
</dbReference>
<dbReference type="AlphaFoldDB" id="A0AAN6FB61"/>
<dbReference type="GO" id="GO:0000793">
    <property type="term" value="C:condensed chromosome"/>
    <property type="evidence" value="ECO:0007669"/>
    <property type="project" value="TreeGrafter"/>
</dbReference>
<sequence length="1142" mass="127998">MPPKRKAAQAPSASQPLPASRSTGRKRRHSDASNVSNASEIAVSSSQGANLSAPAKRRKGGKRAAASTEPEVIVEVMEQDEALDTHHDDAMHSQLGGDATYEHEMPTVAGFADDSIDVYKARSKHVHFGGGARDHGEGEGSTATNLTPHPRKFETQTRRITMSPSVGHSSLGKRTVSGSRMSLPPSWSQDTTSEPTKIIQELQFAPLRAVLDERVKRRLRRSHLSEEQIAIEDHEKADKRTSLELNQLRTETAEKEARIEQLSYELETQRQLAIDVTDDVYAQQRVLALEQDLEETRRELAEHMDEHNLGGVYLNQDMLVLDSQEEIVEYPQLAVAPSSPLDVEMNGSRTNRVIDTKTVLRTSTSGGTSVNVAKLAADFDVERQSFKDAIQVFSREAADARAELQVLKIELEALGFGGDDVSSRVILEHIRESFASVRESIEMLLPDTLPEDATSQDIIEILIANVKEFADRLRIQDKETYEKNALISDLTRQIEGLLEHLAEAEIKYKKLQEHWDQLDKTNDEQARQAEDLEEQLDAMEAERDALRLLLAERTAEAQDLGRDHAGLLKNIESLTLSLDNYRTEETKLTELITRMEKEYTNATRRLKQEHKEIVQDLESRLDTEINFRGEAEKQADDRQAEITQLDVQIEQISTERDTLKEQLDIVTADRDAEKADRLIAQESLEDRSTEVADLTVRVDRLEEELELMTAQVEELRQLNETGRRQREAAEQDLDDRNVEVDELNRKLEAQGQEANKLRMKLFEVQQQKDADVKDLELQMSERDEQYQTDISEEVARREAADDMAVQRAATIVVLQTRVAQVELEMRETLAERDDRIEALEADLAGRDTEIEGLRMDLRAAENDLDSERAQKEERIDELDGSIVALQTTISNYEVQILQMQQQATNDTALHNSEVDDRNDQIAALHAQASEAKDAIEDLEAQKTSLEQRVQEEAEAMLDLQNAKEDEIEAYQAQLKDKQEKITVVEAKAVQADKAWEEVLAMREQEIEELRIAATGSEEVVVTLTTDFEAMRQRFRDYLARSAIAIEKLQAAVLTAKTVADDEGEGLKAEGLAALEEVEGYDLVGRMEVRRTTKAGVVETVVAEGSAASASASAAGKRGKGGRKSRRVVDSGIGIEGEEGMAG</sequence>
<gene>
    <name evidence="3" type="ORF">LTR82_015081</name>
</gene>
<dbReference type="GO" id="GO:0003682">
    <property type="term" value="F:chromatin binding"/>
    <property type="evidence" value="ECO:0007669"/>
    <property type="project" value="TreeGrafter"/>
</dbReference>
<feature type="region of interest" description="Disordered" evidence="2">
    <location>
        <begin position="1104"/>
        <end position="1142"/>
    </location>
</feature>
<evidence type="ECO:0000256" key="1">
    <source>
        <dbReference type="SAM" id="Coils"/>
    </source>
</evidence>
<keyword evidence="1" id="KW-0175">Coiled coil</keyword>
<evidence type="ECO:0000256" key="2">
    <source>
        <dbReference type="SAM" id="MobiDB-lite"/>
    </source>
</evidence>
<feature type="coiled-coil region" evidence="1">
    <location>
        <begin position="642"/>
        <end position="760"/>
    </location>
</feature>
<accession>A0AAN6FB61</accession>
<dbReference type="GO" id="GO:0000785">
    <property type="term" value="C:chromatin"/>
    <property type="evidence" value="ECO:0007669"/>
    <property type="project" value="TreeGrafter"/>
</dbReference>
<name>A0AAN6FB61_9PEZI</name>
<dbReference type="PANTHER" id="PTHR43941">
    <property type="entry name" value="STRUCTURAL MAINTENANCE OF CHROMOSOMES PROTEIN 2"/>
    <property type="match status" value="1"/>
</dbReference>
<feature type="region of interest" description="Disordered" evidence="2">
    <location>
        <begin position="128"/>
        <end position="149"/>
    </location>
</feature>
<dbReference type="Gene3D" id="1.10.287.1490">
    <property type="match status" value="1"/>
</dbReference>
<feature type="compositionally biased region" description="Basic residues" evidence="2">
    <location>
        <begin position="1116"/>
        <end position="1125"/>
    </location>
</feature>
<evidence type="ECO:0000313" key="3">
    <source>
        <dbReference type="EMBL" id="KAK0309593.1"/>
    </source>
</evidence>
<organism evidence="3 4">
    <name type="scientific">Friedmanniomyces endolithicus</name>
    <dbReference type="NCBI Taxonomy" id="329885"/>
    <lineage>
        <taxon>Eukaryota</taxon>
        <taxon>Fungi</taxon>
        <taxon>Dikarya</taxon>
        <taxon>Ascomycota</taxon>
        <taxon>Pezizomycotina</taxon>
        <taxon>Dothideomycetes</taxon>
        <taxon>Dothideomycetidae</taxon>
        <taxon>Mycosphaerellales</taxon>
        <taxon>Teratosphaeriaceae</taxon>
        <taxon>Friedmanniomyces</taxon>
    </lineage>
</organism>
<dbReference type="EMBL" id="JASUXU010000080">
    <property type="protein sequence ID" value="KAK0309593.1"/>
    <property type="molecule type" value="Genomic_DNA"/>
</dbReference>